<dbReference type="Proteomes" id="UP000198703">
    <property type="component" value="Unassembled WGS sequence"/>
</dbReference>
<dbReference type="RefSeq" id="WP_093252368.1">
    <property type="nucleotide sequence ID" value="NZ_FNQM01000004.1"/>
</dbReference>
<dbReference type="STRING" id="89524.SAMN05444370_104294"/>
<evidence type="ECO:0000313" key="3">
    <source>
        <dbReference type="Proteomes" id="UP000198703"/>
    </source>
</evidence>
<reference evidence="2 3" key="1">
    <citation type="submission" date="2016-10" db="EMBL/GenBank/DDBJ databases">
        <authorList>
            <person name="de Groot N.N."/>
        </authorList>
    </citation>
    <scope>NUCLEOTIDE SEQUENCE [LARGE SCALE GENOMIC DNA]</scope>
    <source>
        <strain evidence="2 3">DSM 15345</strain>
    </source>
</reference>
<gene>
    <name evidence="2" type="ORF">SAMN05444370_104294</name>
</gene>
<sequence length="86" mass="9792">MKRPQPAIHRRPASAVARSPRTRTEAAIELVRAEFERERLDRDLSLLARRAALSAETRDACRLKSRNLRAMLAEADARETADRKTP</sequence>
<feature type="compositionally biased region" description="Basic residues" evidence="1">
    <location>
        <begin position="1"/>
        <end position="12"/>
    </location>
</feature>
<keyword evidence="3" id="KW-1185">Reference proteome</keyword>
<accession>A0A1H4AN47</accession>
<feature type="region of interest" description="Disordered" evidence="1">
    <location>
        <begin position="1"/>
        <end position="21"/>
    </location>
</feature>
<evidence type="ECO:0000313" key="2">
    <source>
        <dbReference type="EMBL" id="SEA37167.1"/>
    </source>
</evidence>
<organism evidence="2 3">
    <name type="scientific">Rubrimonas cliftonensis</name>
    <dbReference type="NCBI Taxonomy" id="89524"/>
    <lineage>
        <taxon>Bacteria</taxon>
        <taxon>Pseudomonadati</taxon>
        <taxon>Pseudomonadota</taxon>
        <taxon>Alphaproteobacteria</taxon>
        <taxon>Rhodobacterales</taxon>
        <taxon>Paracoccaceae</taxon>
        <taxon>Rubrimonas</taxon>
    </lineage>
</organism>
<dbReference type="AlphaFoldDB" id="A0A1H4AN47"/>
<protein>
    <submittedName>
        <fullName evidence="2">Uncharacterized protein</fullName>
    </submittedName>
</protein>
<evidence type="ECO:0000256" key="1">
    <source>
        <dbReference type="SAM" id="MobiDB-lite"/>
    </source>
</evidence>
<name>A0A1H4AN47_9RHOB</name>
<dbReference type="EMBL" id="FNQM01000004">
    <property type="protein sequence ID" value="SEA37167.1"/>
    <property type="molecule type" value="Genomic_DNA"/>
</dbReference>
<proteinExistence type="predicted"/>